<dbReference type="Proteomes" id="UP000712600">
    <property type="component" value="Unassembled WGS sequence"/>
</dbReference>
<evidence type="ECO:0000313" key="2">
    <source>
        <dbReference type="EMBL" id="KAF3570177.1"/>
    </source>
</evidence>
<evidence type="ECO:0000256" key="1">
    <source>
        <dbReference type="SAM" id="MobiDB-lite"/>
    </source>
</evidence>
<reference evidence="2" key="1">
    <citation type="submission" date="2019-12" db="EMBL/GenBank/DDBJ databases">
        <title>Genome sequencing and annotation of Brassica cretica.</title>
        <authorList>
            <person name="Studholme D.J."/>
            <person name="Sarris P."/>
        </authorList>
    </citation>
    <scope>NUCLEOTIDE SEQUENCE</scope>
    <source>
        <strain evidence="2">PFS-109/04</strain>
        <tissue evidence="2">Leaf</tissue>
    </source>
</reference>
<feature type="region of interest" description="Disordered" evidence="1">
    <location>
        <begin position="43"/>
        <end position="63"/>
    </location>
</feature>
<evidence type="ECO:0000313" key="3">
    <source>
        <dbReference type="Proteomes" id="UP000712600"/>
    </source>
</evidence>
<dbReference type="AlphaFoldDB" id="A0A8S9RBM0"/>
<name>A0A8S9RBM0_BRACR</name>
<comment type="caution">
    <text evidence="2">The sequence shown here is derived from an EMBL/GenBank/DDBJ whole genome shotgun (WGS) entry which is preliminary data.</text>
</comment>
<organism evidence="2 3">
    <name type="scientific">Brassica cretica</name>
    <name type="common">Mustard</name>
    <dbReference type="NCBI Taxonomy" id="69181"/>
    <lineage>
        <taxon>Eukaryota</taxon>
        <taxon>Viridiplantae</taxon>
        <taxon>Streptophyta</taxon>
        <taxon>Embryophyta</taxon>
        <taxon>Tracheophyta</taxon>
        <taxon>Spermatophyta</taxon>
        <taxon>Magnoliopsida</taxon>
        <taxon>eudicotyledons</taxon>
        <taxon>Gunneridae</taxon>
        <taxon>Pentapetalae</taxon>
        <taxon>rosids</taxon>
        <taxon>malvids</taxon>
        <taxon>Brassicales</taxon>
        <taxon>Brassicaceae</taxon>
        <taxon>Brassiceae</taxon>
        <taxon>Brassica</taxon>
    </lineage>
</organism>
<proteinExistence type="predicted"/>
<gene>
    <name evidence="2" type="ORF">F2Q69_00058377</name>
</gene>
<feature type="compositionally biased region" description="Polar residues" evidence="1">
    <location>
        <begin position="52"/>
        <end position="63"/>
    </location>
</feature>
<accession>A0A8S9RBM0</accession>
<protein>
    <submittedName>
        <fullName evidence="2">Uncharacterized protein</fullName>
    </submittedName>
</protein>
<sequence>MVGNWVTKPARMVELAKKIEPTYSARPARPWLHYSDSDLRSEAHQSLHKPRQSPTLKTGASSNFDSSRVCCSHQCRCEGGPLPFYFLAGASSLSFKGPLDGLMWQCSFALDVSGFKSVVALQQRSCIQFFGGRDIGCINIKILIYTVTTI</sequence>
<dbReference type="EMBL" id="QGKX02000095">
    <property type="protein sequence ID" value="KAF3570177.1"/>
    <property type="molecule type" value="Genomic_DNA"/>
</dbReference>